<dbReference type="Gene3D" id="3.40.50.300">
    <property type="entry name" value="P-loop containing nucleotide triphosphate hydrolases"/>
    <property type="match status" value="1"/>
</dbReference>
<dbReference type="Proteomes" id="UP000445696">
    <property type="component" value="Unassembled WGS sequence"/>
</dbReference>
<dbReference type="InterPro" id="IPR027417">
    <property type="entry name" value="P-loop_NTPase"/>
</dbReference>
<name>A0A845MDK3_9PROT</name>
<evidence type="ECO:0000313" key="2">
    <source>
        <dbReference type="Proteomes" id="UP000445696"/>
    </source>
</evidence>
<dbReference type="RefSeq" id="WP_161338476.1">
    <property type="nucleotide sequence ID" value="NZ_JBHSDG010000006.1"/>
</dbReference>
<gene>
    <name evidence="1" type="ORF">GQF03_06910</name>
</gene>
<proteinExistence type="predicted"/>
<sequence length="263" mass="29891">MRRNNRPLNATYLAMDGLLSRILPQQKPHILIACMPKSASTFLASAISELPGFRRCRLTPDWGAREQELSAIRLSRYNHSRYVSQHHLRCSEWTRQLIAQYNLTPVVLVRNLADSVISIRDHIRRAPGAGPAAYFDESHLAMPDSEFEDAIVRLNIPWYLNFYAGWRAVGDVPIYDFDEYTAEPVRIISEILTGASVNMPDEKIADALERVSKSKTRFNVGQSGRGRQLSDNAKASLTRLLEFYPNLQDDPLFVKTRETISDA</sequence>
<evidence type="ECO:0008006" key="3">
    <source>
        <dbReference type="Google" id="ProtNLM"/>
    </source>
</evidence>
<dbReference type="OrthoDB" id="7366131at2"/>
<organism evidence="1 2">
    <name type="scientific">Sneathiella chungangensis</name>
    <dbReference type="NCBI Taxonomy" id="1418234"/>
    <lineage>
        <taxon>Bacteria</taxon>
        <taxon>Pseudomonadati</taxon>
        <taxon>Pseudomonadota</taxon>
        <taxon>Alphaproteobacteria</taxon>
        <taxon>Sneathiellales</taxon>
        <taxon>Sneathiellaceae</taxon>
        <taxon>Sneathiella</taxon>
    </lineage>
</organism>
<keyword evidence="2" id="KW-1185">Reference proteome</keyword>
<comment type="caution">
    <text evidence="1">The sequence shown here is derived from an EMBL/GenBank/DDBJ whole genome shotgun (WGS) entry which is preliminary data.</text>
</comment>
<dbReference type="AlphaFoldDB" id="A0A845MDK3"/>
<dbReference type="SUPFAM" id="SSF52540">
    <property type="entry name" value="P-loop containing nucleoside triphosphate hydrolases"/>
    <property type="match status" value="1"/>
</dbReference>
<evidence type="ECO:0000313" key="1">
    <source>
        <dbReference type="EMBL" id="MZR22058.1"/>
    </source>
</evidence>
<dbReference type="EMBL" id="WTVA01000002">
    <property type="protein sequence ID" value="MZR22058.1"/>
    <property type="molecule type" value="Genomic_DNA"/>
</dbReference>
<reference evidence="1 2" key="1">
    <citation type="journal article" date="2014" name="Int. J. Syst. Evol. Microbiol.">
        <title>Sneathiella chungangensis sp. nov., isolated from a marine sand, and emended description of the genus Sneathiella.</title>
        <authorList>
            <person name="Siamphan C."/>
            <person name="Kim H."/>
            <person name="Lee J.S."/>
            <person name="Kim W."/>
        </authorList>
    </citation>
    <scope>NUCLEOTIDE SEQUENCE [LARGE SCALE GENOMIC DNA]</scope>
    <source>
        <strain evidence="1 2">KCTC 32476</strain>
    </source>
</reference>
<accession>A0A845MDK3</accession>
<protein>
    <recommendedName>
        <fullName evidence="3">Sulfotransferase domain-containing protein</fullName>
    </recommendedName>
</protein>